<reference evidence="2 3" key="1">
    <citation type="submission" date="2017-09" db="EMBL/GenBank/DDBJ databases">
        <title>Depth-based differentiation of microbial function through sediment-hosted aquifers and enrichment of novel symbionts in the deep terrestrial subsurface.</title>
        <authorList>
            <person name="Probst A.J."/>
            <person name="Ladd B."/>
            <person name="Jarett J.K."/>
            <person name="Geller-Mcgrath D.E."/>
            <person name="Sieber C.M."/>
            <person name="Emerson J.B."/>
            <person name="Anantharaman K."/>
            <person name="Thomas B.C."/>
            <person name="Malmstrom R."/>
            <person name="Stieglmeier M."/>
            <person name="Klingl A."/>
            <person name="Woyke T."/>
            <person name="Ryan C.M."/>
            <person name="Banfield J.F."/>
        </authorList>
    </citation>
    <scope>NUCLEOTIDE SEQUENCE [LARGE SCALE GENOMIC DNA]</scope>
    <source>
        <strain evidence="2">CG23_combo_of_CG06-09_8_20_14_all_41_10</strain>
    </source>
</reference>
<accession>A0A2G9ZP34</accession>
<feature type="non-terminal residue" evidence="2">
    <location>
        <position position="68"/>
    </location>
</feature>
<gene>
    <name evidence="2" type="ORF">COX21_00635</name>
</gene>
<feature type="transmembrane region" description="Helical" evidence="1">
    <location>
        <begin position="24"/>
        <end position="43"/>
    </location>
</feature>
<evidence type="ECO:0000313" key="2">
    <source>
        <dbReference type="EMBL" id="PIP34861.1"/>
    </source>
</evidence>
<keyword evidence="1" id="KW-0812">Transmembrane</keyword>
<dbReference type="Proteomes" id="UP000231408">
    <property type="component" value="Unassembled WGS sequence"/>
</dbReference>
<comment type="caution">
    <text evidence="2">The sequence shown here is derived from an EMBL/GenBank/DDBJ whole genome shotgun (WGS) entry which is preliminary data.</text>
</comment>
<proteinExistence type="predicted"/>
<dbReference type="EMBL" id="PCSE01000021">
    <property type="protein sequence ID" value="PIP34861.1"/>
    <property type="molecule type" value="Genomic_DNA"/>
</dbReference>
<name>A0A2G9ZP34_9BACT</name>
<dbReference type="AlphaFoldDB" id="A0A2G9ZP34"/>
<evidence type="ECO:0000313" key="3">
    <source>
        <dbReference type="Proteomes" id="UP000231408"/>
    </source>
</evidence>
<keyword evidence="1" id="KW-1133">Transmembrane helix</keyword>
<sequence>MGDLLTLHFWFNYYYIPLSGRAKIILLVLALILVVGMIVMFFLKKKNDLYSKLRRSLFNFFLTNTIIS</sequence>
<evidence type="ECO:0000256" key="1">
    <source>
        <dbReference type="SAM" id="Phobius"/>
    </source>
</evidence>
<protein>
    <submittedName>
        <fullName evidence="2">Uncharacterized protein</fullName>
    </submittedName>
</protein>
<organism evidence="2 3">
    <name type="scientific">Candidatus Falkowbacteria bacterium CG23_combo_of_CG06-09_8_20_14_all_41_10</name>
    <dbReference type="NCBI Taxonomy" id="1974571"/>
    <lineage>
        <taxon>Bacteria</taxon>
        <taxon>Candidatus Falkowiibacteriota</taxon>
    </lineage>
</organism>
<keyword evidence="1" id="KW-0472">Membrane</keyword>